<comment type="caution">
    <text evidence="6">The sequence shown here is derived from an EMBL/GenBank/DDBJ whole genome shotgun (WGS) entry which is preliminary data.</text>
</comment>
<keyword evidence="1" id="KW-0805">Transcription regulation</keyword>
<evidence type="ECO:0000313" key="7">
    <source>
        <dbReference type="Proteomes" id="UP000540506"/>
    </source>
</evidence>
<protein>
    <submittedName>
        <fullName evidence="6">AcrR family transcriptional regulator</fullName>
    </submittedName>
</protein>
<evidence type="ECO:0000256" key="3">
    <source>
        <dbReference type="ARBA" id="ARBA00023163"/>
    </source>
</evidence>
<dbReference type="InterPro" id="IPR009057">
    <property type="entry name" value="Homeodomain-like_sf"/>
</dbReference>
<dbReference type="Proteomes" id="UP000540506">
    <property type="component" value="Unassembled WGS sequence"/>
</dbReference>
<dbReference type="RefSeq" id="WP_184939476.1">
    <property type="nucleotide sequence ID" value="NZ_JACHJV010000001.1"/>
</dbReference>
<keyword evidence="7" id="KW-1185">Reference proteome</keyword>
<dbReference type="InterPro" id="IPR001647">
    <property type="entry name" value="HTH_TetR"/>
</dbReference>
<name>A0A7W7VY64_KITKI</name>
<feature type="DNA-binding region" description="H-T-H motif" evidence="4">
    <location>
        <begin position="37"/>
        <end position="56"/>
    </location>
</feature>
<dbReference type="Gene3D" id="1.10.357.10">
    <property type="entry name" value="Tetracycline Repressor, domain 2"/>
    <property type="match status" value="1"/>
</dbReference>
<accession>A0A7W7VY64</accession>
<evidence type="ECO:0000259" key="5">
    <source>
        <dbReference type="PROSITE" id="PS50977"/>
    </source>
</evidence>
<dbReference type="PROSITE" id="PS50977">
    <property type="entry name" value="HTH_TETR_2"/>
    <property type="match status" value="1"/>
</dbReference>
<evidence type="ECO:0000313" key="6">
    <source>
        <dbReference type="EMBL" id="MBB4926354.1"/>
    </source>
</evidence>
<sequence length="208" mass="22621">MNEAGPGRREQNKRRTHDALVSAAGRLFREQGYEATTVRDIALAAGVGERTFFRYFPSKESLVLQQVKELIPLLVDRIGARPAAEPPLAALREATLALLAQHADAPPLLLLGPRPLSADPTSRGDRFLLFDLEEAIAAAFLARLAPGTGAEAEPDEDLILRAAVLSRAGMSVLRAIRVTYSRLPEPGRASLDLVDFVRRAFTALEQGF</sequence>
<dbReference type="InterPro" id="IPR023772">
    <property type="entry name" value="DNA-bd_HTH_TetR-type_CS"/>
</dbReference>
<dbReference type="EMBL" id="JACHJV010000001">
    <property type="protein sequence ID" value="MBB4926354.1"/>
    <property type="molecule type" value="Genomic_DNA"/>
</dbReference>
<proteinExistence type="predicted"/>
<dbReference type="SUPFAM" id="SSF46689">
    <property type="entry name" value="Homeodomain-like"/>
    <property type="match status" value="1"/>
</dbReference>
<dbReference type="Gene3D" id="1.10.10.60">
    <property type="entry name" value="Homeodomain-like"/>
    <property type="match status" value="1"/>
</dbReference>
<feature type="domain" description="HTH tetR-type" evidence="5">
    <location>
        <begin position="14"/>
        <end position="74"/>
    </location>
</feature>
<dbReference type="PANTHER" id="PTHR30055:SF234">
    <property type="entry name" value="HTH-TYPE TRANSCRIPTIONAL REGULATOR BETI"/>
    <property type="match status" value="1"/>
</dbReference>
<dbReference type="Pfam" id="PF00440">
    <property type="entry name" value="TetR_N"/>
    <property type="match status" value="1"/>
</dbReference>
<gene>
    <name evidence="6" type="ORF">FHR34_005347</name>
</gene>
<dbReference type="PROSITE" id="PS01081">
    <property type="entry name" value="HTH_TETR_1"/>
    <property type="match status" value="1"/>
</dbReference>
<dbReference type="GO" id="GO:0000976">
    <property type="term" value="F:transcription cis-regulatory region binding"/>
    <property type="evidence" value="ECO:0007669"/>
    <property type="project" value="TreeGrafter"/>
</dbReference>
<keyword evidence="3" id="KW-0804">Transcription</keyword>
<evidence type="ECO:0000256" key="2">
    <source>
        <dbReference type="ARBA" id="ARBA00023125"/>
    </source>
</evidence>
<keyword evidence="2 4" id="KW-0238">DNA-binding</keyword>
<dbReference type="AlphaFoldDB" id="A0A7W7VY64"/>
<organism evidence="6 7">
    <name type="scientific">Kitasatospora kifunensis</name>
    <name type="common">Streptomyces kifunensis</name>
    <dbReference type="NCBI Taxonomy" id="58351"/>
    <lineage>
        <taxon>Bacteria</taxon>
        <taxon>Bacillati</taxon>
        <taxon>Actinomycetota</taxon>
        <taxon>Actinomycetes</taxon>
        <taxon>Kitasatosporales</taxon>
        <taxon>Streptomycetaceae</taxon>
        <taxon>Kitasatospora</taxon>
    </lineage>
</organism>
<evidence type="ECO:0000256" key="4">
    <source>
        <dbReference type="PROSITE-ProRule" id="PRU00335"/>
    </source>
</evidence>
<reference evidence="6 7" key="1">
    <citation type="submission" date="2020-08" db="EMBL/GenBank/DDBJ databases">
        <title>Sequencing the genomes of 1000 actinobacteria strains.</title>
        <authorList>
            <person name="Klenk H.-P."/>
        </authorList>
    </citation>
    <scope>NUCLEOTIDE SEQUENCE [LARGE SCALE GENOMIC DNA]</scope>
    <source>
        <strain evidence="6 7">DSM 41654</strain>
    </source>
</reference>
<dbReference type="GO" id="GO:0003700">
    <property type="term" value="F:DNA-binding transcription factor activity"/>
    <property type="evidence" value="ECO:0007669"/>
    <property type="project" value="TreeGrafter"/>
</dbReference>
<evidence type="ECO:0000256" key="1">
    <source>
        <dbReference type="ARBA" id="ARBA00023015"/>
    </source>
</evidence>
<dbReference type="PANTHER" id="PTHR30055">
    <property type="entry name" value="HTH-TYPE TRANSCRIPTIONAL REGULATOR RUTR"/>
    <property type="match status" value="1"/>
</dbReference>
<dbReference type="InterPro" id="IPR050109">
    <property type="entry name" value="HTH-type_TetR-like_transc_reg"/>
</dbReference>
<dbReference type="PRINTS" id="PR00455">
    <property type="entry name" value="HTHTETR"/>
</dbReference>